<dbReference type="PANTHER" id="PTHR37299">
    <property type="entry name" value="TRANSCRIPTIONAL REGULATOR-RELATED"/>
    <property type="match status" value="1"/>
</dbReference>
<dbReference type="GO" id="GO:0003677">
    <property type="term" value="F:DNA binding"/>
    <property type="evidence" value="ECO:0007669"/>
    <property type="project" value="InterPro"/>
</dbReference>
<protein>
    <submittedName>
        <fullName evidence="1">LytTR family transcriptional regulator</fullName>
    </submittedName>
</protein>
<dbReference type="EMBL" id="JACSZT010000008">
    <property type="protein sequence ID" value="MBC6498988.1"/>
    <property type="molecule type" value="Genomic_DNA"/>
</dbReference>
<dbReference type="Pfam" id="PF04397">
    <property type="entry name" value="LytTR"/>
    <property type="match status" value="1"/>
</dbReference>
<organism evidence="1 2">
    <name type="scientific">Weissella confusa</name>
    <name type="common">Lactobacillus confusus</name>
    <dbReference type="NCBI Taxonomy" id="1583"/>
    <lineage>
        <taxon>Bacteria</taxon>
        <taxon>Bacillati</taxon>
        <taxon>Bacillota</taxon>
        <taxon>Bacilli</taxon>
        <taxon>Lactobacillales</taxon>
        <taxon>Lactobacillaceae</taxon>
        <taxon>Weissella</taxon>
    </lineage>
</organism>
<dbReference type="InterPro" id="IPR046947">
    <property type="entry name" value="LytR-like"/>
</dbReference>
<dbReference type="SMART" id="SM00850">
    <property type="entry name" value="LytTR"/>
    <property type="match status" value="1"/>
</dbReference>
<proteinExistence type="predicted"/>
<dbReference type="InterPro" id="IPR007492">
    <property type="entry name" value="LytTR_DNA-bd_dom"/>
</dbReference>
<gene>
    <name evidence="1" type="ORF">H7R52_09965</name>
</gene>
<name>A0A413FR60_WEICO</name>
<dbReference type="RefSeq" id="WP_118704096.1">
    <property type="nucleotide sequence ID" value="NZ_CABJBN010000003.1"/>
</dbReference>
<evidence type="ECO:0000313" key="1">
    <source>
        <dbReference type="EMBL" id="MBC6498988.1"/>
    </source>
</evidence>
<dbReference type="Proteomes" id="UP000650485">
    <property type="component" value="Unassembled WGS sequence"/>
</dbReference>
<dbReference type="PROSITE" id="PS50930">
    <property type="entry name" value="HTH_LYTTR"/>
    <property type="match status" value="1"/>
</dbReference>
<sequence>MKIRVELDQTMAADELVIKAATLSADVAHIVQLVEQDTTQRRIAIPTEDRTMLKNFDDIIAISVTGETLTYYTNDETLVAHGTLKMVLQKLDASLFVQVSKQNVINLDGLLSLEAGFSGSMVAVMRRGIKIDVSRRYLPELKRHLGL</sequence>
<dbReference type="GO" id="GO:0000156">
    <property type="term" value="F:phosphorelay response regulator activity"/>
    <property type="evidence" value="ECO:0007669"/>
    <property type="project" value="InterPro"/>
</dbReference>
<accession>A0A413FR60</accession>
<dbReference type="PANTHER" id="PTHR37299:SF1">
    <property type="entry name" value="STAGE 0 SPORULATION PROTEIN A HOMOLOG"/>
    <property type="match status" value="1"/>
</dbReference>
<dbReference type="Gene3D" id="2.40.50.1020">
    <property type="entry name" value="LytTr DNA-binding domain"/>
    <property type="match status" value="1"/>
</dbReference>
<comment type="caution">
    <text evidence="1">The sequence shown here is derived from an EMBL/GenBank/DDBJ whole genome shotgun (WGS) entry which is preliminary data.</text>
</comment>
<reference evidence="1" key="1">
    <citation type="submission" date="2020-08" db="EMBL/GenBank/DDBJ databases">
        <title>Complete genome sequence of Weissella confusa strain FS54 provides insights into metabolic potential.</title>
        <authorList>
            <person name="Fhoula I."/>
            <person name="Najjari A."/>
            <person name="Lekired A."/>
            <person name="Bessrour-Aouam N."/>
            <person name="Jaballah S."/>
            <person name="Klibi N."/>
            <person name="Ouzari H.-I."/>
        </authorList>
    </citation>
    <scope>NUCLEOTIDE SEQUENCE</scope>
    <source>
        <strain evidence="1">FS54</strain>
    </source>
</reference>
<evidence type="ECO:0000313" key="2">
    <source>
        <dbReference type="Proteomes" id="UP000650485"/>
    </source>
</evidence>
<dbReference type="AlphaFoldDB" id="A0A413FR60"/>